<protein>
    <submittedName>
        <fullName evidence="2">Uncharacterized protein</fullName>
    </submittedName>
</protein>
<evidence type="ECO:0000256" key="1">
    <source>
        <dbReference type="SAM" id="Phobius"/>
    </source>
</evidence>
<dbReference type="Proteomes" id="UP000319478">
    <property type="component" value="Unassembled WGS sequence"/>
</dbReference>
<keyword evidence="1" id="KW-0812">Transmembrane</keyword>
<gene>
    <name evidence="2" type="ORF">GHA01_18550</name>
</gene>
<proteinExistence type="predicted"/>
<keyword evidence="3" id="KW-1185">Reference proteome</keyword>
<reference evidence="2 3" key="1">
    <citation type="submission" date="2019-06" db="EMBL/GenBank/DDBJ databases">
        <title>Whole genome shotgun sequence of Komagataeibacter hansenii NBRC 14820.</title>
        <authorList>
            <person name="Hosoyama A."/>
            <person name="Uohara A."/>
            <person name="Ohji S."/>
            <person name="Ichikawa N."/>
        </authorList>
    </citation>
    <scope>NUCLEOTIDE SEQUENCE [LARGE SCALE GENOMIC DNA]</scope>
    <source>
        <strain evidence="2 3">NBRC 14820</strain>
    </source>
</reference>
<keyword evidence="1" id="KW-1133">Transmembrane helix</keyword>
<dbReference type="EMBL" id="BJNN01000098">
    <property type="protein sequence ID" value="GEC64006.1"/>
    <property type="molecule type" value="Genomic_DNA"/>
</dbReference>
<name>A0ABQ0SFA7_NOVHA</name>
<feature type="transmembrane region" description="Helical" evidence="1">
    <location>
        <begin position="12"/>
        <end position="33"/>
    </location>
</feature>
<sequence>MVTSVFLIPRQVIDYTSAKLIIIIIFGWCLIVGSETSHIVRNCERAVVTAYQELRQVGTTDVSAFHACTTLYRIHHPEASLNEARRLVSEWIDHHVVHHRPGPTTGCECA</sequence>
<comment type="caution">
    <text evidence="2">The sequence shown here is derived from an EMBL/GenBank/DDBJ whole genome shotgun (WGS) entry which is preliminary data.</text>
</comment>
<organism evidence="2 3">
    <name type="scientific">Novacetimonas hansenii</name>
    <name type="common">Komagataeibacter hansenii</name>
    <dbReference type="NCBI Taxonomy" id="436"/>
    <lineage>
        <taxon>Bacteria</taxon>
        <taxon>Pseudomonadati</taxon>
        <taxon>Pseudomonadota</taxon>
        <taxon>Alphaproteobacteria</taxon>
        <taxon>Acetobacterales</taxon>
        <taxon>Acetobacteraceae</taxon>
        <taxon>Novacetimonas</taxon>
    </lineage>
</organism>
<keyword evidence="1" id="KW-0472">Membrane</keyword>
<evidence type="ECO:0000313" key="2">
    <source>
        <dbReference type="EMBL" id="GEC64006.1"/>
    </source>
</evidence>
<accession>A0ABQ0SFA7</accession>
<evidence type="ECO:0000313" key="3">
    <source>
        <dbReference type="Proteomes" id="UP000319478"/>
    </source>
</evidence>